<evidence type="ECO:0000256" key="11">
    <source>
        <dbReference type="SAM" id="MobiDB-lite"/>
    </source>
</evidence>
<comment type="catalytic activity">
    <reaction evidence="10">
        <text>K(+)(in) + H(+)(out) = K(+)(out) + H(+)(in)</text>
        <dbReference type="Rhea" id="RHEA:29467"/>
        <dbReference type="ChEBI" id="CHEBI:15378"/>
        <dbReference type="ChEBI" id="CHEBI:29103"/>
    </reaction>
</comment>
<evidence type="ECO:0000256" key="2">
    <source>
        <dbReference type="ARBA" id="ARBA00022448"/>
    </source>
</evidence>
<evidence type="ECO:0000256" key="7">
    <source>
        <dbReference type="ARBA" id="ARBA00023136"/>
    </source>
</evidence>
<protein>
    <recommendedName>
        <fullName evidence="13">Cation/H+ exchanger transmembrane domain-containing protein</fullName>
    </recommendedName>
</protein>
<keyword evidence="15" id="KW-1185">Reference proteome</keyword>
<keyword evidence="7 12" id="KW-0472">Membrane</keyword>
<evidence type="ECO:0000256" key="10">
    <source>
        <dbReference type="ARBA" id="ARBA00047912"/>
    </source>
</evidence>
<evidence type="ECO:0000256" key="9">
    <source>
        <dbReference type="ARBA" id="ARBA00047524"/>
    </source>
</evidence>
<evidence type="ECO:0000256" key="1">
    <source>
        <dbReference type="ARBA" id="ARBA00004141"/>
    </source>
</evidence>
<dbReference type="GO" id="GO:0015385">
    <property type="term" value="F:sodium:proton antiporter activity"/>
    <property type="evidence" value="ECO:0007669"/>
    <property type="project" value="InterPro"/>
</dbReference>
<dbReference type="GO" id="GO:0015386">
    <property type="term" value="F:potassium:proton antiporter activity"/>
    <property type="evidence" value="ECO:0007669"/>
    <property type="project" value="TreeGrafter"/>
</dbReference>
<dbReference type="InterPro" id="IPR006153">
    <property type="entry name" value="Cation/H_exchanger_TM"/>
</dbReference>
<dbReference type="AlphaFoldDB" id="A0AAD5DZ18"/>
<dbReference type="InterPro" id="IPR004709">
    <property type="entry name" value="NaH_exchanger"/>
</dbReference>
<evidence type="ECO:0000256" key="12">
    <source>
        <dbReference type="SAM" id="Phobius"/>
    </source>
</evidence>
<dbReference type="EMBL" id="JADXDR010000021">
    <property type="protein sequence ID" value="KAI7845128.1"/>
    <property type="molecule type" value="Genomic_DNA"/>
</dbReference>
<proteinExistence type="predicted"/>
<feature type="transmembrane region" description="Helical" evidence="12">
    <location>
        <begin position="96"/>
        <end position="122"/>
    </location>
</feature>
<feature type="compositionally biased region" description="Low complexity" evidence="11">
    <location>
        <begin position="633"/>
        <end position="652"/>
    </location>
</feature>
<organism evidence="14 15">
    <name type="scientific">Chlorella ohadii</name>
    <dbReference type="NCBI Taxonomy" id="2649997"/>
    <lineage>
        <taxon>Eukaryota</taxon>
        <taxon>Viridiplantae</taxon>
        <taxon>Chlorophyta</taxon>
        <taxon>core chlorophytes</taxon>
        <taxon>Trebouxiophyceae</taxon>
        <taxon>Chlorellales</taxon>
        <taxon>Chlorellaceae</taxon>
        <taxon>Chlorella clade</taxon>
        <taxon>Chlorella</taxon>
    </lineage>
</organism>
<name>A0AAD5DZ18_9CHLO</name>
<dbReference type="PRINTS" id="PR01084">
    <property type="entry name" value="NAHEXCHNGR"/>
</dbReference>
<feature type="transmembrane region" description="Helical" evidence="12">
    <location>
        <begin position="62"/>
        <end position="84"/>
    </location>
</feature>
<feature type="region of interest" description="Disordered" evidence="11">
    <location>
        <begin position="445"/>
        <end position="498"/>
    </location>
</feature>
<evidence type="ECO:0000313" key="15">
    <source>
        <dbReference type="Proteomes" id="UP001205105"/>
    </source>
</evidence>
<evidence type="ECO:0000256" key="4">
    <source>
        <dbReference type="ARBA" id="ARBA00022989"/>
    </source>
</evidence>
<feature type="transmembrane region" description="Helical" evidence="12">
    <location>
        <begin position="21"/>
        <end position="42"/>
    </location>
</feature>
<dbReference type="GO" id="GO:0051453">
    <property type="term" value="P:regulation of intracellular pH"/>
    <property type="evidence" value="ECO:0007669"/>
    <property type="project" value="TreeGrafter"/>
</dbReference>
<evidence type="ECO:0000256" key="6">
    <source>
        <dbReference type="ARBA" id="ARBA00023065"/>
    </source>
</evidence>
<dbReference type="PANTHER" id="PTHR10110">
    <property type="entry name" value="SODIUM/HYDROGEN EXCHANGER"/>
    <property type="match status" value="1"/>
</dbReference>
<dbReference type="Pfam" id="PF00999">
    <property type="entry name" value="Na_H_Exchanger"/>
    <property type="match status" value="1"/>
</dbReference>
<feature type="transmembrane region" description="Helical" evidence="12">
    <location>
        <begin position="251"/>
        <end position="269"/>
    </location>
</feature>
<evidence type="ECO:0000256" key="5">
    <source>
        <dbReference type="ARBA" id="ARBA00023053"/>
    </source>
</evidence>
<evidence type="ECO:0000256" key="3">
    <source>
        <dbReference type="ARBA" id="ARBA00022692"/>
    </source>
</evidence>
<evidence type="ECO:0000256" key="8">
    <source>
        <dbReference type="ARBA" id="ARBA00023201"/>
    </source>
</evidence>
<dbReference type="Proteomes" id="UP001205105">
    <property type="component" value="Unassembled WGS sequence"/>
</dbReference>
<feature type="transmembrane region" description="Helical" evidence="12">
    <location>
        <begin position="358"/>
        <end position="378"/>
    </location>
</feature>
<dbReference type="GO" id="GO:0098719">
    <property type="term" value="P:sodium ion import across plasma membrane"/>
    <property type="evidence" value="ECO:0007669"/>
    <property type="project" value="TreeGrafter"/>
</dbReference>
<keyword evidence="4 12" id="KW-1133">Transmembrane helix</keyword>
<feature type="transmembrane region" description="Helical" evidence="12">
    <location>
        <begin position="184"/>
        <end position="217"/>
    </location>
</feature>
<gene>
    <name evidence="14" type="ORF">COHA_001333</name>
</gene>
<feature type="compositionally biased region" description="Polar residues" evidence="11">
    <location>
        <begin position="455"/>
        <end position="470"/>
    </location>
</feature>
<keyword evidence="3 12" id="KW-0812">Transmembrane</keyword>
<comment type="caution">
    <text evidence="14">The sequence shown here is derived from an EMBL/GenBank/DDBJ whole genome shotgun (WGS) entry which is preliminary data.</text>
</comment>
<feature type="region of interest" description="Disordered" evidence="11">
    <location>
        <begin position="623"/>
        <end position="671"/>
    </location>
</feature>
<dbReference type="GO" id="GO:0005886">
    <property type="term" value="C:plasma membrane"/>
    <property type="evidence" value="ECO:0007669"/>
    <property type="project" value="TreeGrafter"/>
</dbReference>
<keyword evidence="8" id="KW-0739">Sodium transport</keyword>
<feature type="transmembrane region" description="Helical" evidence="12">
    <location>
        <begin position="318"/>
        <end position="337"/>
    </location>
</feature>
<comment type="subcellular location">
    <subcellularLocation>
        <location evidence="1">Membrane</location>
        <topology evidence="1">Multi-pass membrane protein</topology>
    </subcellularLocation>
</comment>
<keyword evidence="6" id="KW-0406">Ion transport</keyword>
<keyword evidence="5" id="KW-0915">Sodium</keyword>
<feature type="compositionally biased region" description="Gly residues" evidence="11">
    <location>
        <begin position="476"/>
        <end position="485"/>
    </location>
</feature>
<feature type="compositionally biased region" description="Low complexity" evidence="11">
    <location>
        <begin position="486"/>
        <end position="498"/>
    </location>
</feature>
<reference evidence="14" key="1">
    <citation type="submission" date="2020-11" db="EMBL/GenBank/DDBJ databases">
        <title>Chlorella ohadii genome sequencing and assembly.</title>
        <authorList>
            <person name="Murik O."/>
            <person name="Treves H."/>
            <person name="Kedem I."/>
            <person name="Shotland Y."/>
            <person name="Kaplan A."/>
        </authorList>
    </citation>
    <scope>NUCLEOTIDE SEQUENCE</scope>
    <source>
        <strain evidence="14">1</strain>
    </source>
</reference>
<feature type="transmembrane region" description="Helical" evidence="12">
    <location>
        <begin position="281"/>
        <end position="298"/>
    </location>
</feature>
<keyword evidence="2" id="KW-0813">Transport</keyword>
<feature type="transmembrane region" description="Helical" evidence="12">
    <location>
        <begin position="390"/>
        <end position="410"/>
    </location>
</feature>
<evidence type="ECO:0000313" key="14">
    <source>
        <dbReference type="EMBL" id="KAI7845128.1"/>
    </source>
</evidence>
<dbReference type="PANTHER" id="PTHR10110:SF197">
    <property type="entry name" value="SODIUM_HYDROGEN EXCHANGER"/>
    <property type="match status" value="1"/>
</dbReference>
<feature type="region of interest" description="Disordered" evidence="11">
    <location>
        <begin position="566"/>
        <end position="598"/>
    </location>
</feature>
<feature type="compositionally biased region" description="Low complexity" evidence="11">
    <location>
        <begin position="566"/>
        <end position="585"/>
    </location>
</feature>
<sequence>MMALMIVWATLGHRFANSTRFAGEGSAACLLGLVVGAVLLVARHLFHPEVLQSMLSFDAANFFVAFTTFTVHSFFLPPIIFYAGLSVKKKHFFRNFFTIAGYGILGTYVCFALISLGLYLFLRSYLTFGDCLALGSILGATDSVAALQVISQDRFPLLYSVVFGEGVLNDATSIKFGLDSSEDLTFGLICIMLLDFLYLFLASAVLGMMFGLVTAYCLRHFHFHHVSQAREVALIGMTAYLSYLAGDVFGLSGILALFVCAVAISHYALNNISVESRTTTIYAFHTLSYVSEGVIFVYCGLDALDPLKWQNTEVGEVAWMFWILLILLLVSRAAFVIPVTLAHNRYSDNKLTMREMATIWWAGLMRGAVSVALVYYFFDPHGMTDDPHLSTVITTTMVVVLISILGFGAATKPLLAYLMGSEEPSGVHGQHGERREEYAQLNVGEGQEGLYSDDPQWNSQQQRSKGTHAQQLPDGPAGGPAGGDDFGPMAAAAPSAGGVRLRTSTGELAEVAIDGSGSGDATPLAGPKGKQAGPGRRPSFQLTVDSRAHAAGASSLEMGTLPHAAAAAHGAPQPAGQAAPGPAVAGRERVDSGGLDYAPDSKAVMARINRWWKNFDEGYMQPHFGGPSGSRGGSSANLAARGGASSSGTSAAHAVQGSGKSFTVPVSRPGG</sequence>
<feature type="region of interest" description="Disordered" evidence="11">
    <location>
        <begin position="513"/>
        <end position="540"/>
    </location>
</feature>
<dbReference type="InterPro" id="IPR018422">
    <property type="entry name" value="Cation/H_exchanger_CPA1"/>
</dbReference>
<feature type="domain" description="Cation/H+ exchanger transmembrane" evidence="13">
    <location>
        <begin position="22"/>
        <end position="416"/>
    </location>
</feature>
<dbReference type="Gene3D" id="6.10.140.1330">
    <property type="match status" value="1"/>
</dbReference>
<evidence type="ECO:0000259" key="13">
    <source>
        <dbReference type="Pfam" id="PF00999"/>
    </source>
</evidence>
<accession>A0AAD5DZ18</accession>
<comment type="catalytic activity">
    <reaction evidence="9">
        <text>Na(+)(in) + H(+)(out) = Na(+)(out) + H(+)(in)</text>
        <dbReference type="Rhea" id="RHEA:29419"/>
        <dbReference type="ChEBI" id="CHEBI:15378"/>
        <dbReference type="ChEBI" id="CHEBI:29101"/>
    </reaction>
</comment>